<keyword evidence="3" id="KW-1185">Reference proteome</keyword>
<accession>A0AAV4NBE6</accession>
<organism evidence="2 3">
    <name type="scientific">Caerostris extrusa</name>
    <name type="common">Bark spider</name>
    <name type="synonym">Caerostris bankana</name>
    <dbReference type="NCBI Taxonomy" id="172846"/>
    <lineage>
        <taxon>Eukaryota</taxon>
        <taxon>Metazoa</taxon>
        <taxon>Ecdysozoa</taxon>
        <taxon>Arthropoda</taxon>
        <taxon>Chelicerata</taxon>
        <taxon>Arachnida</taxon>
        <taxon>Araneae</taxon>
        <taxon>Araneomorphae</taxon>
        <taxon>Entelegynae</taxon>
        <taxon>Araneoidea</taxon>
        <taxon>Araneidae</taxon>
        <taxon>Caerostris</taxon>
    </lineage>
</organism>
<protein>
    <submittedName>
        <fullName evidence="2">Uncharacterized protein</fullName>
    </submittedName>
</protein>
<dbReference type="EMBL" id="BPLR01020660">
    <property type="protein sequence ID" value="GIX81261.1"/>
    <property type="molecule type" value="Genomic_DNA"/>
</dbReference>
<evidence type="ECO:0000256" key="1">
    <source>
        <dbReference type="SAM" id="MobiDB-lite"/>
    </source>
</evidence>
<proteinExistence type="predicted"/>
<dbReference type="AlphaFoldDB" id="A0AAV4NBE6"/>
<reference evidence="2 3" key="1">
    <citation type="submission" date="2021-06" db="EMBL/GenBank/DDBJ databases">
        <title>Caerostris extrusa draft genome.</title>
        <authorList>
            <person name="Kono N."/>
            <person name="Arakawa K."/>
        </authorList>
    </citation>
    <scope>NUCLEOTIDE SEQUENCE [LARGE SCALE GENOMIC DNA]</scope>
</reference>
<gene>
    <name evidence="2" type="ORF">CEXT_516191</name>
</gene>
<feature type="compositionally biased region" description="Basic and acidic residues" evidence="1">
    <location>
        <begin position="103"/>
        <end position="117"/>
    </location>
</feature>
<evidence type="ECO:0000313" key="2">
    <source>
        <dbReference type="EMBL" id="GIX81261.1"/>
    </source>
</evidence>
<dbReference type="Proteomes" id="UP001054945">
    <property type="component" value="Unassembled WGS sequence"/>
</dbReference>
<comment type="caution">
    <text evidence="2">The sequence shown here is derived from an EMBL/GenBank/DDBJ whole genome shotgun (WGS) entry which is preliminary data.</text>
</comment>
<name>A0AAV4NBE6_CAEEX</name>
<evidence type="ECO:0000313" key="3">
    <source>
        <dbReference type="Proteomes" id="UP001054945"/>
    </source>
</evidence>
<sequence>MQINNFKSNVPVAFSAGRGSDDAAQRGRCLHSQTILIKMEGVVQWTPIGNEISGQEDDLVVTVGDLNGNIGGMYRIVLQVAHTMVGTVSNDAPEEALFAQPNDTDKDGRGGRMDPPRGNEISGQGADLVVVAGDLNNNIGDVPDRVTGWRYNSW</sequence>
<feature type="region of interest" description="Disordered" evidence="1">
    <location>
        <begin position="98"/>
        <end position="123"/>
    </location>
</feature>